<name>A0ACB0M0P4_TRIPR</name>
<reference evidence="1" key="1">
    <citation type="submission" date="2023-10" db="EMBL/GenBank/DDBJ databases">
        <authorList>
            <person name="Rodriguez Cubillos JULIANA M."/>
            <person name="De Vega J."/>
        </authorList>
    </citation>
    <scope>NUCLEOTIDE SEQUENCE</scope>
</reference>
<evidence type="ECO:0000313" key="2">
    <source>
        <dbReference type="Proteomes" id="UP001177021"/>
    </source>
</evidence>
<comment type="caution">
    <text evidence="1">The sequence shown here is derived from an EMBL/GenBank/DDBJ whole genome shotgun (WGS) entry which is preliminary data.</text>
</comment>
<evidence type="ECO:0000313" key="1">
    <source>
        <dbReference type="EMBL" id="CAJ2674367.1"/>
    </source>
</evidence>
<organism evidence="1 2">
    <name type="scientific">Trifolium pratense</name>
    <name type="common">Red clover</name>
    <dbReference type="NCBI Taxonomy" id="57577"/>
    <lineage>
        <taxon>Eukaryota</taxon>
        <taxon>Viridiplantae</taxon>
        <taxon>Streptophyta</taxon>
        <taxon>Embryophyta</taxon>
        <taxon>Tracheophyta</taxon>
        <taxon>Spermatophyta</taxon>
        <taxon>Magnoliopsida</taxon>
        <taxon>eudicotyledons</taxon>
        <taxon>Gunneridae</taxon>
        <taxon>Pentapetalae</taxon>
        <taxon>rosids</taxon>
        <taxon>fabids</taxon>
        <taxon>Fabales</taxon>
        <taxon>Fabaceae</taxon>
        <taxon>Papilionoideae</taxon>
        <taxon>50 kb inversion clade</taxon>
        <taxon>NPAAA clade</taxon>
        <taxon>Hologalegina</taxon>
        <taxon>IRL clade</taxon>
        <taxon>Trifolieae</taxon>
        <taxon>Trifolium</taxon>
    </lineage>
</organism>
<keyword evidence="2" id="KW-1185">Reference proteome</keyword>
<dbReference type="EMBL" id="CASHSV030000716">
    <property type="protein sequence ID" value="CAJ2674367.1"/>
    <property type="molecule type" value="Genomic_DNA"/>
</dbReference>
<sequence length="108" mass="12830">MRKQDIKSCPIYVASPEFESIVESDLVYCIKLFDRVSSFDAEMIRVNRLVLTWSGTNFDIRMLEISILLVLVLGAIVRIYYYFKMKGEDDARLDPQFSRRRRHTNPYR</sequence>
<protein>
    <submittedName>
        <fullName evidence="1">Uncharacterized protein</fullName>
    </submittedName>
</protein>
<accession>A0ACB0M0P4</accession>
<gene>
    <name evidence="1" type="ORF">MILVUS5_LOCUS37635</name>
</gene>
<proteinExistence type="predicted"/>
<dbReference type="Proteomes" id="UP001177021">
    <property type="component" value="Unassembled WGS sequence"/>
</dbReference>